<evidence type="ECO:0000313" key="2">
    <source>
        <dbReference type="Proteomes" id="UP000198711"/>
    </source>
</evidence>
<organism evidence="1 2">
    <name type="scientific">Hydrobacter penzbergensis</name>
    <dbReference type="NCBI Taxonomy" id="1235997"/>
    <lineage>
        <taxon>Bacteria</taxon>
        <taxon>Pseudomonadati</taxon>
        <taxon>Bacteroidota</taxon>
        <taxon>Chitinophagia</taxon>
        <taxon>Chitinophagales</taxon>
        <taxon>Chitinophagaceae</taxon>
        <taxon>Hydrobacter</taxon>
    </lineage>
</organism>
<keyword evidence="2" id="KW-1185">Reference proteome</keyword>
<comment type="caution">
    <text evidence="1">The sequence shown here is derived from an EMBL/GenBank/DDBJ whole genome shotgun (WGS) entry which is preliminary data.</text>
</comment>
<sequence>MSEMTLITKRYSDIVDFTSRVNKSVIVFKKKSLLADKTNKEKYPKLDVSDDEINTAKKDLLQSLSDLESLAKDTEYNSKLIGLSESSALQNMVLRNDTDRKEIEVIVQLLKENKPLTKANFLMLDKIIAILDSERNLLFRKMRTARG</sequence>
<protein>
    <submittedName>
        <fullName evidence="1">Uncharacterized protein</fullName>
    </submittedName>
</protein>
<evidence type="ECO:0000313" key="1">
    <source>
        <dbReference type="EMBL" id="SDW16798.1"/>
    </source>
</evidence>
<proteinExistence type="predicted"/>
<dbReference type="AlphaFoldDB" id="A0A8X8I8Y0"/>
<dbReference type="RefSeq" id="WP_092721546.1">
    <property type="nucleotide sequence ID" value="NZ_FNNO01000001.1"/>
</dbReference>
<dbReference type="Proteomes" id="UP000198711">
    <property type="component" value="Unassembled WGS sequence"/>
</dbReference>
<reference evidence="1 2" key="1">
    <citation type="submission" date="2016-10" db="EMBL/GenBank/DDBJ databases">
        <authorList>
            <person name="Varghese N."/>
            <person name="Submissions S."/>
        </authorList>
    </citation>
    <scope>NUCLEOTIDE SEQUENCE [LARGE SCALE GENOMIC DNA]</scope>
    <source>
        <strain evidence="1 2">DSM 25353</strain>
    </source>
</reference>
<gene>
    <name evidence="1" type="ORF">SAMN05444410_101401</name>
</gene>
<name>A0A8X8I8Y0_9BACT</name>
<dbReference type="EMBL" id="FNNO01000001">
    <property type="protein sequence ID" value="SDW16798.1"/>
    <property type="molecule type" value="Genomic_DNA"/>
</dbReference>
<accession>A0A8X8I8Y0</accession>